<keyword evidence="1" id="KW-1133">Transmembrane helix</keyword>
<reference evidence="2 3" key="1">
    <citation type="submission" date="2016-06" db="EMBL/GenBank/DDBJ databases">
        <authorList>
            <person name="Kjaerup R.B."/>
            <person name="Dalgaard T.S."/>
            <person name="Juul-Madsen H.R."/>
        </authorList>
    </citation>
    <scope>NUCLEOTIDE SEQUENCE [LARGE SCALE GENOMIC DNA]</scope>
    <source>
        <strain evidence="2 3">DSM 45097</strain>
    </source>
</reference>
<dbReference type="EMBL" id="LT607751">
    <property type="protein sequence ID" value="SCG63271.1"/>
    <property type="molecule type" value="Genomic_DNA"/>
</dbReference>
<proteinExistence type="predicted"/>
<dbReference type="RefSeq" id="WP_088973825.1">
    <property type="nucleotide sequence ID" value="NZ_JBHLYF010000023.1"/>
</dbReference>
<evidence type="ECO:0000313" key="3">
    <source>
        <dbReference type="Proteomes" id="UP000198210"/>
    </source>
</evidence>
<accession>A0A1C5IZ28</accession>
<evidence type="ECO:0008006" key="4">
    <source>
        <dbReference type="Google" id="ProtNLM"/>
    </source>
</evidence>
<dbReference type="AlphaFoldDB" id="A0A1C5IZ28"/>
<feature type="transmembrane region" description="Helical" evidence="1">
    <location>
        <begin position="143"/>
        <end position="164"/>
    </location>
</feature>
<sequence>MVFGILSAVVHVLAGALLGAAAGGGPGLAVGAVAGLLLGVPFGWAVATTGAYRPDVRGVLLFAVDHTWSLPNTVLGAAFLTGHLTAGHRLDRNTCRHRGRINLVEGVWPRYATTLGTVCAGASPGTQRHEDVHVLQARLLGPLYLPLVAANWVLFTVVPVWLLWHDHANAPIDRFRRYFEVGVYPHTWHEAIAYRVQGRPPQ</sequence>
<name>A0A1C5IZ28_9ACTN</name>
<gene>
    <name evidence="2" type="ORF">GA0074704_3929</name>
</gene>
<protein>
    <recommendedName>
        <fullName evidence="4">Glycine zipper family protein</fullName>
    </recommendedName>
</protein>
<organism evidence="2 3">
    <name type="scientific">Micromonospora siamensis</name>
    <dbReference type="NCBI Taxonomy" id="299152"/>
    <lineage>
        <taxon>Bacteria</taxon>
        <taxon>Bacillati</taxon>
        <taxon>Actinomycetota</taxon>
        <taxon>Actinomycetes</taxon>
        <taxon>Micromonosporales</taxon>
        <taxon>Micromonosporaceae</taxon>
        <taxon>Micromonospora</taxon>
    </lineage>
</organism>
<keyword evidence="3" id="KW-1185">Reference proteome</keyword>
<keyword evidence="1" id="KW-0812">Transmembrane</keyword>
<keyword evidence="1" id="KW-0472">Membrane</keyword>
<evidence type="ECO:0000256" key="1">
    <source>
        <dbReference type="SAM" id="Phobius"/>
    </source>
</evidence>
<dbReference type="Proteomes" id="UP000198210">
    <property type="component" value="Chromosome I"/>
</dbReference>
<evidence type="ECO:0000313" key="2">
    <source>
        <dbReference type="EMBL" id="SCG63271.1"/>
    </source>
</evidence>